<dbReference type="Gene3D" id="3.40.50.300">
    <property type="entry name" value="P-loop containing nucleotide triphosphate hydrolases"/>
    <property type="match status" value="2"/>
</dbReference>
<dbReference type="EMBL" id="JAAQHG020000004">
    <property type="protein sequence ID" value="KAL1589450.1"/>
    <property type="molecule type" value="Genomic_DNA"/>
</dbReference>
<accession>A0AB34L1L6</accession>
<evidence type="ECO:0000256" key="1">
    <source>
        <dbReference type="ARBA" id="ARBA00022741"/>
    </source>
</evidence>
<keyword evidence="3" id="KW-0175">Coiled coil</keyword>
<dbReference type="AlphaFoldDB" id="A0AB34L1L6"/>
<dbReference type="GO" id="GO:0016887">
    <property type="term" value="F:ATP hydrolysis activity"/>
    <property type="evidence" value="ECO:0007669"/>
    <property type="project" value="InterPro"/>
</dbReference>
<evidence type="ECO:0000256" key="2">
    <source>
        <dbReference type="ARBA" id="ARBA00022840"/>
    </source>
</evidence>
<sequence>MGELRFVVRPLTAAGLDGAYRVHISPEALEKLGLKVGELCQITDEDGASGLGIAWRAADRMGNSPKVQPAKMSDTLRETFGFKQGTHITIAKCDKKVTRAQKVSLMDVTPSDYDGTDDGSWVTRCRALLDNCDAFSVGMTFDVAAKKGLKKRFFVEHVATDGFQDSGSTLFMHDDKTEVSFVESVAEPTEAIATQEFNMRLGADRIGGLSDQIVDLNRRLHRLCIKAKSQNQEDGLPWNSSVLLHGYEGTGKSLIIEELQRNSGAKKTVRLEKRQLLGTASKNDAVIQSAFNEALANQPSLVLIDNLEQIAASGDAVLRNTIDSLCTGFDSIVGTGVLVVAATRDKTAIDSALIAPKRFSKTIELPVPDSAARVDIVKALFHAEHSKDESLYSNVGTRTHGFTGKDLGQLVWEAMDSALERHVEEHEEWVKVQAQSATSQSTEVTLIDDGNQEQAASNDESTAPSRISVTLEDFESALRQVRPTALREIILETPKVTWNDIGGSDRVKERFDTIVGWPMLHSDILAEYGRLKWQKGALLYGPPGCSKTMTAQAVANTYGLNFIAVKGAELISMYVGESERAVREIFRKARAAAPSIIFFDEIDAIGSTRELGSSSGLNVLTTLLNEMDGFELLKGVQVLAATNKPESLDPALLRPGRFDAHIYLGPPTGPARRDILTISTKGLTLKEDVSLEDLVIETEGYSGAEIVSACDLAVQQSIGRAIKGSPDRSICKADFETGFAATAKGITAEMLEAYDAFAQRAAKR</sequence>
<dbReference type="InterPro" id="IPR050168">
    <property type="entry name" value="AAA_ATPase_domain"/>
</dbReference>
<dbReference type="InterPro" id="IPR027417">
    <property type="entry name" value="P-loop_NTPase"/>
</dbReference>
<dbReference type="PANTHER" id="PTHR23077:SF27">
    <property type="entry name" value="ATPASE FAMILY GENE 2 PROTEIN HOMOLOG A"/>
    <property type="match status" value="1"/>
</dbReference>
<dbReference type="Proteomes" id="UP000803884">
    <property type="component" value="Unassembled WGS sequence"/>
</dbReference>
<dbReference type="SMART" id="SM00382">
    <property type="entry name" value="AAA"/>
    <property type="match status" value="2"/>
</dbReference>
<dbReference type="InterPro" id="IPR041569">
    <property type="entry name" value="AAA_lid_3"/>
</dbReference>
<feature type="domain" description="AAA+ ATPase" evidence="5">
    <location>
        <begin position="533"/>
        <end position="668"/>
    </location>
</feature>
<proteinExistence type="predicted"/>
<dbReference type="RefSeq" id="XP_069232555.1">
    <property type="nucleotide sequence ID" value="XM_069370455.1"/>
</dbReference>
<keyword evidence="7" id="KW-1185">Reference proteome</keyword>
<keyword evidence="1" id="KW-0547">Nucleotide-binding</keyword>
<dbReference type="Gene3D" id="1.10.8.60">
    <property type="match status" value="2"/>
</dbReference>
<dbReference type="SUPFAM" id="SSF52540">
    <property type="entry name" value="P-loop containing nucleoside triphosphate hydrolases"/>
    <property type="match status" value="2"/>
</dbReference>
<dbReference type="Pfam" id="PF00004">
    <property type="entry name" value="AAA"/>
    <property type="match status" value="2"/>
</dbReference>
<dbReference type="PROSITE" id="PS00674">
    <property type="entry name" value="AAA"/>
    <property type="match status" value="1"/>
</dbReference>
<dbReference type="FunFam" id="3.40.50.300:FF:001025">
    <property type="entry name" value="ATPase family, AAA domain-containing 2B"/>
    <property type="match status" value="1"/>
</dbReference>
<protein>
    <recommendedName>
        <fullName evidence="5">AAA+ ATPase domain-containing protein</fullName>
    </recommendedName>
</protein>
<dbReference type="PANTHER" id="PTHR23077">
    <property type="entry name" value="AAA-FAMILY ATPASE"/>
    <property type="match status" value="1"/>
</dbReference>
<dbReference type="InterPro" id="IPR003960">
    <property type="entry name" value="ATPase_AAA_CS"/>
</dbReference>
<gene>
    <name evidence="6" type="ORF">WHR41_01849</name>
</gene>
<feature type="compositionally biased region" description="Polar residues" evidence="4">
    <location>
        <begin position="452"/>
        <end position="465"/>
    </location>
</feature>
<dbReference type="InterPro" id="IPR003593">
    <property type="entry name" value="AAA+_ATPase"/>
</dbReference>
<evidence type="ECO:0000259" key="5">
    <source>
        <dbReference type="SMART" id="SM00382"/>
    </source>
</evidence>
<dbReference type="InterPro" id="IPR003959">
    <property type="entry name" value="ATPase_AAA_core"/>
</dbReference>
<dbReference type="GO" id="GO:0005737">
    <property type="term" value="C:cytoplasm"/>
    <property type="evidence" value="ECO:0007669"/>
    <property type="project" value="TreeGrafter"/>
</dbReference>
<dbReference type="GO" id="GO:0005524">
    <property type="term" value="F:ATP binding"/>
    <property type="evidence" value="ECO:0007669"/>
    <property type="project" value="UniProtKB-KW"/>
</dbReference>
<dbReference type="GeneID" id="96003293"/>
<feature type="domain" description="AAA+ ATPase" evidence="5">
    <location>
        <begin position="238"/>
        <end position="369"/>
    </location>
</feature>
<feature type="region of interest" description="Disordered" evidence="4">
    <location>
        <begin position="440"/>
        <end position="465"/>
    </location>
</feature>
<evidence type="ECO:0000256" key="4">
    <source>
        <dbReference type="SAM" id="MobiDB-lite"/>
    </source>
</evidence>
<dbReference type="Pfam" id="PF17862">
    <property type="entry name" value="AAA_lid_3"/>
    <property type="match status" value="1"/>
</dbReference>
<evidence type="ECO:0000313" key="6">
    <source>
        <dbReference type="EMBL" id="KAL1589450.1"/>
    </source>
</evidence>
<evidence type="ECO:0000313" key="7">
    <source>
        <dbReference type="Proteomes" id="UP000803884"/>
    </source>
</evidence>
<name>A0AB34L1L6_9PEZI</name>
<comment type="caution">
    <text evidence="6">The sequence shown here is derived from an EMBL/GenBank/DDBJ whole genome shotgun (WGS) entry which is preliminary data.</text>
</comment>
<evidence type="ECO:0000256" key="3">
    <source>
        <dbReference type="ARBA" id="ARBA00023054"/>
    </source>
</evidence>
<reference evidence="6 7" key="1">
    <citation type="journal article" date="2020" name="Microbiol. Resour. Announc.">
        <title>Draft Genome Sequence of a Cladosporium Species Isolated from the Mesophotic Ascidian Didemnum maculosum.</title>
        <authorList>
            <person name="Gioti A."/>
            <person name="Siaperas R."/>
            <person name="Nikolaivits E."/>
            <person name="Le Goff G."/>
            <person name="Ouazzani J."/>
            <person name="Kotoulas G."/>
            <person name="Topakas E."/>
        </authorList>
    </citation>
    <scope>NUCLEOTIDE SEQUENCE [LARGE SCALE GENOMIC DNA]</scope>
    <source>
        <strain evidence="6 7">TM138-S3</strain>
    </source>
</reference>
<keyword evidence="2" id="KW-0067">ATP-binding</keyword>
<organism evidence="6 7">
    <name type="scientific">Cladosporium halotolerans</name>
    <dbReference type="NCBI Taxonomy" id="1052096"/>
    <lineage>
        <taxon>Eukaryota</taxon>
        <taxon>Fungi</taxon>
        <taxon>Dikarya</taxon>
        <taxon>Ascomycota</taxon>
        <taxon>Pezizomycotina</taxon>
        <taxon>Dothideomycetes</taxon>
        <taxon>Dothideomycetidae</taxon>
        <taxon>Cladosporiales</taxon>
        <taxon>Cladosporiaceae</taxon>
        <taxon>Cladosporium</taxon>
    </lineage>
</organism>